<dbReference type="Proteomes" id="UP000016943">
    <property type="component" value="Chromosome"/>
</dbReference>
<accession>U3GYM7</accession>
<proteinExistence type="predicted"/>
<dbReference type="RefSeq" id="WP_020976544.1">
    <property type="nucleotide sequence ID" value="NC_022198.1"/>
</dbReference>
<organism evidence="1 2">
    <name type="scientific">Corynebacterium argentoratense DSM 44202</name>
    <dbReference type="NCBI Taxonomy" id="1348662"/>
    <lineage>
        <taxon>Bacteria</taxon>
        <taxon>Bacillati</taxon>
        <taxon>Actinomycetota</taxon>
        <taxon>Actinomycetes</taxon>
        <taxon>Mycobacteriales</taxon>
        <taxon>Corynebacteriaceae</taxon>
        <taxon>Corynebacterium</taxon>
    </lineage>
</organism>
<dbReference type="STRING" id="1348662.CARG_06310"/>
<evidence type="ECO:0000313" key="2">
    <source>
        <dbReference type="Proteomes" id="UP000016943"/>
    </source>
</evidence>
<keyword evidence="2" id="KW-1185">Reference proteome</keyword>
<dbReference type="GeneID" id="78250031"/>
<name>U3GYM7_9CORY</name>
<dbReference type="AlphaFoldDB" id="U3GYM7"/>
<dbReference type="HOGENOM" id="CLU_103273_0_0_11"/>
<dbReference type="KEGG" id="caz:CARG_06310"/>
<dbReference type="EMBL" id="CP006365">
    <property type="protein sequence ID" value="AGU15386.1"/>
    <property type="molecule type" value="Genomic_DNA"/>
</dbReference>
<protein>
    <submittedName>
        <fullName evidence="1">Uncharacterized protein</fullName>
    </submittedName>
</protein>
<gene>
    <name evidence="1" type="ORF">CARG_06310</name>
</gene>
<reference evidence="1 2" key="1">
    <citation type="journal article" date="2013" name="Genome Announc.">
        <title>Whole-Genome Sequence of the Clinical Strain Corynebacterium argentoratense DSM 44202, Isolated from a Human Throat Specimen.</title>
        <authorList>
            <person name="Bomholt C."/>
            <person name="Glaub A."/>
            <person name="Gravermann K."/>
            <person name="Albersmeier A."/>
            <person name="Brinkrolf K."/>
            <person name="Ruckert C."/>
            <person name="Tauch A."/>
        </authorList>
    </citation>
    <scope>NUCLEOTIDE SEQUENCE [LARGE SCALE GENOMIC DNA]</scope>
    <source>
        <strain evidence="1">DSM 44202</strain>
    </source>
</reference>
<evidence type="ECO:0000313" key="1">
    <source>
        <dbReference type="EMBL" id="AGU15386.1"/>
    </source>
</evidence>
<dbReference type="PATRIC" id="fig|1348662.3.peg.1236"/>
<sequence>MSTPTIPPTALDYAALTAELPPRWIDGGRQRSSEINALSLRLVTRGTTPPRLTDADFATHPVRLALSEHLSAEIIYNSKQARSVAVGTLRKLGLNATRAWDLAADNILDRARCNHSYGVQVQHRPLTLDYIGPPPAVEINSPTDDTTAWLCHPHLFSMLHQRLTQLLASEDLRYEVGSESRIRVFSPAAQNYPAIDTTRAMLLYRAGYPFQLGA</sequence>